<evidence type="ECO:0000256" key="2">
    <source>
        <dbReference type="ARBA" id="ARBA00008142"/>
    </source>
</evidence>
<evidence type="ECO:0000256" key="13">
    <source>
        <dbReference type="HAMAP-Rule" id="MF_00451"/>
    </source>
</evidence>
<evidence type="ECO:0000256" key="4">
    <source>
        <dbReference type="ARBA" id="ARBA00017632"/>
    </source>
</evidence>
<feature type="binding site" evidence="13 14">
    <location>
        <position position="106"/>
    </location>
    <ligand>
        <name>ATP</name>
        <dbReference type="ChEBI" id="CHEBI:30616"/>
    </ligand>
</feature>
<keyword evidence="8 13" id="KW-0547">Nucleotide-binding</keyword>
<dbReference type="EMBL" id="QMQY01000031">
    <property type="protein sequence ID" value="RLE50980.1"/>
    <property type="molecule type" value="Genomic_DNA"/>
</dbReference>
<dbReference type="PROSITE" id="PS51374">
    <property type="entry name" value="NDPK_LIKE"/>
    <property type="match status" value="1"/>
</dbReference>
<keyword evidence="11 13" id="KW-0460">Magnesium</keyword>
<dbReference type="AlphaFoldDB" id="A0A497EW64"/>
<dbReference type="SMART" id="SM00562">
    <property type="entry name" value="NDK"/>
    <property type="match status" value="1"/>
</dbReference>
<evidence type="ECO:0000259" key="16">
    <source>
        <dbReference type="SMART" id="SM00562"/>
    </source>
</evidence>
<keyword evidence="6 13" id="KW-0808">Transferase</keyword>
<dbReference type="EC" id="2.7.4.6" evidence="3 13"/>
<sequence length="151" mass="16920">MGSNIERTLIIIKPDGVVRGLIGEILSRFEKRGLKIVGLKMKWLSREEAERLYAVHKGKHFFEDLINYVTSSPVVAAVIEGKNAISIVRRIIGATNAAEALPGTIRGDFALDINRNVIHAADSPENAVRELSIIFNSDEIYSYERVDEKWL</sequence>
<keyword evidence="12 13" id="KW-0546">Nucleotide metabolism</keyword>
<dbReference type="GO" id="GO:0005737">
    <property type="term" value="C:cytoplasm"/>
    <property type="evidence" value="ECO:0007669"/>
    <property type="project" value="UniProtKB-SubCell"/>
</dbReference>
<name>A0A497EW64_9CREN</name>
<comment type="function">
    <text evidence="13">Major role in the synthesis of nucleoside triphosphates other than ATP. The ATP gamma phosphate is transferred to the NDP beta phosphate via a ping-pong mechanism, using a phosphorylated active-site intermediate.</text>
</comment>
<feature type="domain" description="Nucleoside diphosphate kinase-like" evidence="16">
    <location>
        <begin position="5"/>
        <end position="142"/>
    </location>
</feature>
<evidence type="ECO:0000256" key="15">
    <source>
        <dbReference type="RuleBase" id="RU004011"/>
    </source>
</evidence>
<feature type="binding site" evidence="13 14">
    <location>
        <position position="116"/>
    </location>
    <ligand>
        <name>ATP</name>
        <dbReference type="ChEBI" id="CHEBI:30616"/>
    </ligand>
</feature>
<evidence type="ECO:0000256" key="12">
    <source>
        <dbReference type="ARBA" id="ARBA00023080"/>
    </source>
</evidence>
<evidence type="ECO:0000313" key="18">
    <source>
        <dbReference type="Proteomes" id="UP000281962"/>
    </source>
</evidence>
<accession>A0A497EW64</accession>
<dbReference type="GO" id="GO:0046872">
    <property type="term" value="F:metal ion binding"/>
    <property type="evidence" value="ECO:0007669"/>
    <property type="project" value="UniProtKB-KW"/>
</dbReference>
<dbReference type="GO" id="GO:0006241">
    <property type="term" value="P:CTP biosynthetic process"/>
    <property type="evidence" value="ECO:0007669"/>
    <property type="project" value="UniProtKB-UniRule"/>
</dbReference>
<evidence type="ECO:0000256" key="7">
    <source>
        <dbReference type="ARBA" id="ARBA00022723"/>
    </source>
</evidence>
<dbReference type="GO" id="GO:0005524">
    <property type="term" value="F:ATP binding"/>
    <property type="evidence" value="ECO:0007669"/>
    <property type="project" value="UniProtKB-UniRule"/>
</dbReference>
<feature type="binding site" evidence="13 14">
    <location>
        <position position="95"/>
    </location>
    <ligand>
        <name>ATP</name>
        <dbReference type="ChEBI" id="CHEBI:30616"/>
    </ligand>
</feature>
<comment type="caution">
    <text evidence="17">The sequence shown here is derived from an EMBL/GenBank/DDBJ whole genome shotgun (WGS) entry which is preliminary data.</text>
</comment>
<dbReference type="PRINTS" id="PR01243">
    <property type="entry name" value="NUCDPKINASE"/>
</dbReference>
<evidence type="ECO:0000256" key="6">
    <source>
        <dbReference type="ARBA" id="ARBA00022679"/>
    </source>
</evidence>
<keyword evidence="10 13" id="KW-0067">ATP-binding</keyword>
<comment type="catalytic activity">
    <reaction evidence="13">
        <text>a ribonucleoside 5'-diphosphate + ATP = a ribonucleoside 5'-triphosphate + ADP</text>
        <dbReference type="Rhea" id="RHEA:18113"/>
        <dbReference type="ChEBI" id="CHEBI:30616"/>
        <dbReference type="ChEBI" id="CHEBI:57930"/>
        <dbReference type="ChEBI" id="CHEBI:61557"/>
        <dbReference type="ChEBI" id="CHEBI:456216"/>
        <dbReference type="EC" id="2.7.4.6"/>
    </reaction>
</comment>
<dbReference type="Gene3D" id="3.30.70.141">
    <property type="entry name" value="Nucleoside diphosphate kinase-like domain"/>
    <property type="match status" value="1"/>
</dbReference>
<dbReference type="HAMAP" id="MF_00451">
    <property type="entry name" value="NDP_kinase"/>
    <property type="match status" value="1"/>
</dbReference>
<dbReference type="GO" id="GO:0006228">
    <property type="term" value="P:UTP biosynthetic process"/>
    <property type="evidence" value="ECO:0007669"/>
    <property type="project" value="UniProtKB-UniRule"/>
</dbReference>
<comment type="similarity">
    <text evidence="2 13 14 15">Belongs to the NDK family.</text>
</comment>
<feature type="binding site" evidence="13 14">
    <location>
        <position position="61"/>
    </location>
    <ligand>
        <name>ATP</name>
        <dbReference type="ChEBI" id="CHEBI:30616"/>
    </ligand>
</feature>
<evidence type="ECO:0000256" key="5">
    <source>
        <dbReference type="ARBA" id="ARBA00022553"/>
    </source>
</evidence>
<evidence type="ECO:0000256" key="3">
    <source>
        <dbReference type="ARBA" id="ARBA00012966"/>
    </source>
</evidence>
<feature type="active site" description="Pros-phosphohistidine intermediate" evidence="13 14">
    <location>
        <position position="119"/>
    </location>
</feature>
<organism evidence="17 18">
    <name type="scientific">Thermoproteota archaeon</name>
    <dbReference type="NCBI Taxonomy" id="2056631"/>
    <lineage>
        <taxon>Archaea</taxon>
        <taxon>Thermoproteota</taxon>
    </lineage>
</organism>
<feature type="binding site" evidence="13 14">
    <location>
        <position position="13"/>
    </location>
    <ligand>
        <name>ATP</name>
        <dbReference type="ChEBI" id="CHEBI:30616"/>
    </ligand>
</feature>
<dbReference type="GO" id="GO:0004550">
    <property type="term" value="F:nucleoside diphosphate kinase activity"/>
    <property type="evidence" value="ECO:0007669"/>
    <property type="project" value="UniProtKB-UniRule"/>
</dbReference>
<keyword evidence="13" id="KW-0963">Cytoplasm</keyword>
<evidence type="ECO:0000256" key="9">
    <source>
        <dbReference type="ARBA" id="ARBA00022777"/>
    </source>
</evidence>
<reference evidence="17 18" key="1">
    <citation type="submission" date="2018-06" db="EMBL/GenBank/DDBJ databases">
        <title>Extensive metabolic versatility and redundancy in microbially diverse, dynamic hydrothermal sediments.</title>
        <authorList>
            <person name="Dombrowski N."/>
            <person name="Teske A."/>
            <person name="Baker B.J."/>
        </authorList>
    </citation>
    <scope>NUCLEOTIDE SEQUENCE [LARGE SCALE GENOMIC DNA]</scope>
    <source>
        <strain evidence="17">B30_G17</strain>
    </source>
</reference>
<keyword evidence="5 13" id="KW-0597">Phosphoprotein</keyword>
<feature type="binding site" evidence="13 14">
    <location>
        <position position="89"/>
    </location>
    <ligand>
        <name>ATP</name>
        <dbReference type="ChEBI" id="CHEBI:30616"/>
    </ligand>
</feature>
<dbReference type="InterPro" id="IPR001564">
    <property type="entry name" value="Nucleoside_diP_kinase"/>
</dbReference>
<evidence type="ECO:0000313" key="17">
    <source>
        <dbReference type="EMBL" id="RLE50980.1"/>
    </source>
</evidence>
<protein>
    <recommendedName>
        <fullName evidence="4 13">Nucleoside diphosphate kinase</fullName>
        <shortName evidence="13">NDK</shortName>
        <shortName evidence="13">NDP kinase</shortName>
        <ecNumber evidence="3 13">2.7.4.6</ecNumber>
    </recommendedName>
    <alternativeName>
        <fullName evidence="13">Nucleoside-2-P kinase</fullName>
    </alternativeName>
</protein>
<dbReference type="InterPro" id="IPR034907">
    <property type="entry name" value="NDK-like_dom"/>
</dbReference>
<gene>
    <name evidence="13" type="primary">ndk</name>
    <name evidence="17" type="ORF">DRJ21_01075</name>
</gene>
<evidence type="ECO:0000256" key="8">
    <source>
        <dbReference type="ARBA" id="ARBA00022741"/>
    </source>
</evidence>
<dbReference type="NCBIfam" id="NF001908">
    <property type="entry name" value="PRK00668.1"/>
    <property type="match status" value="1"/>
</dbReference>
<dbReference type="Pfam" id="PF00334">
    <property type="entry name" value="NDK"/>
    <property type="match status" value="1"/>
</dbReference>
<dbReference type="InterPro" id="IPR036850">
    <property type="entry name" value="NDK-like_dom_sf"/>
</dbReference>
<dbReference type="PANTHER" id="PTHR11349">
    <property type="entry name" value="NUCLEOSIDE DIPHOSPHATE KINASE"/>
    <property type="match status" value="1"/>
</dbReference>
<dbReference type="Proteomes" id="UP000281962">
    <property type="component" value="Unassembled WGS sequence"/>
</dbReference>
<evidence type="ECO:0000256" key="11">
    <source>
        <dbReference type="ARBA" id="ARBA00022842"/>
    </source>
</evidence>
<dbReference type="SUPFAM" id="SSF54919">
    <property type="entry name" value="Nucleoside diphosphate kinase, NDK"/>
    <property type="match status" value="1"/>
</dbReference>
<evidence type="ECO:0000256" key="1">
    <source>
        <dbReference type="ARBA" id="ARBA00001946"/>
    </source>
</evidence>
<dbReference type="CDD" id="cd04413">
    <property type="entry name" value="NDPk_I"/>
    <property type="match status" value="1"/>
</dbReference>
<comment type="subcellular location">
    <subcellularLocation>
        <location evidence="13">Cytoplasm</location>
    </subcellularLocation>
</comment>
<dbReference type="FunFam" id="3.30.70.141:FF:000003">
    <property type="entry name" value="Nucleoside diphosphate kinase"/>
    <property type="match status" value="1"/>
</dbReference>
<keyword evidence="7 13" id="KW-0479">Metal-binding</keyword>
<comment type="cofactor">
    <cofactor evidence="1 13">
        <name>Mg(2+)</name>
        <dbReference type="ChEBI" id="CHEBI:18420"/>
    </cofactor>
</comment>
<keyword evidence="9 13" id="KW-0418">Kinase</keyword>
<evidence type="ECO:0000256" key="14">
    <source>
        <dbReference type="PROSITE-ProRule" id="PRU00706"/>
    </source>
</evidence>
<dbReference type="GO" id="GO:0006183">
    <property type="term" value="P:GTP biosynthetic process"/>
    <property type="evidence" value="ECO:0007669"/>
    <property type="project" value="UniProtKB-UniRule"/>
</dbReference>
<comment type="catalytic activity">
    <reaction evidence="13">
        <text>a 2'-deoxyribonucleoside 5'-diphosphate + ATP = a 2'-deoxyribonucleoside 5'-triphosphate + ADP</text>
        <dbReference type="Rhea" id="RHEA:44640"/>
        <dbReference type="ChEBI" id="CHEBI:30616"/>
        <dbReference type="ChEBI" id="CHEBI:61560"/>
        <dbReference type="ChEBI" id="CHEBI:73316"/>
        <dbReference type="ChEBI" id="CHEBI:456216"/>
        <dbReference type="EC" id="2.7.4.6"/>
    </reaction>
</comment>
<evidence type="ECO:0000256" key="10">
    <source>
        <dbReference type="ARBA" id="ARBA00022840"/>
    </source>
</evidence>
<proteinExistence type="inferred from homology"/>